<keyword evidence="16" id="KW-1185">Reference proteome</keyword>
<dbReference type="Proteomes" id="UP000009136">
    <property type="component" value="Chromosome X"/>
</dbReference>
<keyword evidence="5 14" id="KW-0732">Signal</keyword>
<dbReference type="PANTHER" id="PTHR15076">
    <property type="entry name" value="CD99/MIC2 PROTEIN RELATED"/>
    <property type="match status" value="1"/>
</dbReference>
<reference evidence="15" key="1">
    <citation type="submission" date="2018-03" db="EMBL/GenBank/DDBJ databases">
        <title>ARS-UCD1.2.</title>
        <authorList>
            <person name="Rosen B.D."/>
            <person name="Bickhart D.M."/>
            <person name="Koren S."/>
            <person name="Schnabel R.D."/>
            <person name="Hall R."/>
            <person name="Zimin A."/>
            <person name="Dreischer C."/>
            <person name="Schultheiss S."/>
            <person name="Schroeder S.G."/>
            <person name="Elsik C.G."/>
            <person name="Couldrey C."/>
            <person name="Liu G.E."/>
            <person name="Van Tassell C.P."/>
            <person name="Phillippy A.M."/>
            <person name="Smith T.P.L."/>
            <person name="Medrano J.F."/>
        </authorList>
    </citation>
    <scope>NUCLEOTIDE SEQUENCE [LARGE SCALE GENOMIC DNA]</scope>
    <source>
        <strain evidence="15">Hereford</strain>
    </source>
</reference>
<feature type="signal peptide" evidence="14">
    <location>
        <begin position="1"/>
        <end position="22"/>
    </location>
</feature>
<gene>
    <name evidence="15" type="primary">CD99L2</name>
</gene>
<reference evidence="15" key="2">
    <citation type="submission" date="2025-08" db="UniProtKB">
        <authorList>
            <consortium name="Ensembl"/>
        </authorList>
    </citation>
    <scope>IDENTIFICATION</scope>
    <source>
        <strain evidence="15">Hereford</strain>
    </source>
</reference>
<feature type="chain" id="PRO_5042280792" description="CD99 antigen-like protein 2" evidence="14">
    <location>
        <begin position="23"/>
        <end position="316"/>
    </location>
</feature>
<comment type="subcellular location">
    <subcellularLocation>
        <location evidence="1">Cell junction</location>
    </subcellularLocation>
    <subcellularLocation>
        <location evidence="10">Cell membrane</location>
        <topology evidence="10">Single-pass type I membrane protein</topology>
        <orientation evidence="10">Extracellular side</orientation>
    </subcellularLocation>
</comment>
<accession>A0AAA9TEL0</accession>
<evidence type="ECO:0000256" key="4">
    <source>
        <dbReference type="ARBA" id="ARBA00022692"/>
    </source>
</evidence>
<dbReference type="GeneTree" id="ENSGT00940000154344"/>
<sequence>MVAWRWACLICLAFSLTTLVQRGSGDTGGFRLEDAVEGTSSVKQRWDHVTTTTRRPGATRAPAKPAGPPAEDDFNLADALDDQNDRDHDRKKPSIGGGGFSDKDLEDIVGGGDYKPDKGKGGGQYGGGDNSDDSGMSAETGTIAGVASALAMALIGAVSSYISYQQKKFCFSIQQGLNADYVKGENLEAVVCEEPQDPSLVGSATRTRRAQGFVRNVTGAPPGPQGQRCQTDVCTGVTECDGEEPRSDEAEARAATSRCRSSTRFCSSARTASNSLRFWWVGVCGRRCGQPSPGLLTLTPTSARGPEGPPRELWLG</sequence>
<dbReference type="Ensembl" id="ENSBTAT00000110012.1">
    <property type="protein sequence ID" value="ENSBTAP00000094595.1"/>
    <property type="gene ID" value="ENSBTAG00000052670.2"/>
</dbReference>
<evidence type="ECO:0000256" key="14">
    <source>
        <dbReference type="SAM" id="SignalP"/>
    </source>
</evidence>
<keyword evidence="4" id="KW-0812">Transmembrane</keyword>
<evidence type="ECO:0000313" key="15">
    <source>
        <dbReference type="Ensembl" id="ENSBTAP00000094595.1"/>
    </source>
</evidence>
<evidence type="ECO:0000256" key="12">
    <source>
        <dbReference type="ARBA" id="ARBA00045822"/>
    </source>
</evidence>
<keyword evidence="9" id="KW-0472">Membrane</keyword>
<evidence type="ECO:0000313" key="16">
    <source>
        <dbReference type="Proteomes" id="UP000009136"/>
    </source>
</evidence>
<feature type="region of interest" description="Disordered" evidence="13">
    <location>
        <begin position="295"/>
        <end position="316"/>
    </location>
</feature>
<evidence type="ECO:0000256" key="13">
    <source>
        <dbReference type="SAM" id="MobiDB-lite"/>
    </source>
</evidence>
<dbReference type="PANTHER" id="PTHR15076:SF12">
    <property type="entry name" value="CD99 ANTIGEN-LIKE PROTEIN 2"/>
    <property type="match status" value="1"/>
</dbReference>
<protein>
    <recommendedName>
        <fullName evidence="11">CD99 antigen-like protein 2</fullName>
    </recommendedName>
</protein>
<dbReference type="Pfam" id="PF12301">
    <property type="entry name" value="CD99L2"/>
    <property type="match status" value="1"/>
</dbReference>
<evidence type="ECO:0000256" key="7">
    <source>
        <dbReference type="ARBA" id="ARBA00022949"/>
    </source>
</evidence>
<comment type="similarity">
    <text evidence="2">Belongs to the CD99 family.</text>
</comment>
<evidence type="ECO:0000256" key="10">
    <source>
        <dbReference type="ARBA" id="ARBA00037814"/>
    </source>
</evidence>
<feature type="compositionally biased region" description="Basic and acidic residues" evidence="13">
    <location>
        <begin position="83"/>
        <end position="92"/>
    </location>
</feature>
<organism evidence="15 16">
    <name type="scientific">Bos taurus</name>
    <name type="common">Bovine</name>
    <dbReference type="NCBI Taxonomy" id="9913"/>
    <lineage>
        <taxon>Eukaryota</taxon>
        <taxon>Metazoa</taxon>
        <taxon>Chordata</taxon>
        <taxon>Craniata</taxon>
        <taxon>Vertebrata</taxon>
        <taxon>Euteleostomi</taxon>
        <taxon>Mammalia</taxon>
        <taxon>Eutheria</taxon>
        <taxon>Laurasiatheria</taxon>
        <taxon>Artiodactyla</taxon>
        <taxon>Ruminantia</taxon>
        <taxon>Pecora</taxon>
        <taxon>Bovidae</taxon>
        <taxon>Bovinae</taxon>
        <taxon>Bos</taxon>
    </lineage>
</organism>
<evidence type="ECO:0000256" key="2">
    <source>
        <dbReference type="ARBA" id="ARBA00008763"/>
    </source>
</evidence>
<keyword evidence="8" id="KW-1133">Transmembrane helix</keyword>
<reference evidence="15" key="3">
    <citation type="submission" date="2025-09" db="UniProtKB">
        <authorList>
            <consortium name="Ensembl"/>
        </authorList>
    </citation>
    <scope>IDENTIFICATION</scope>
    <source>
        <strain evidence="15">Hereford</strain>
    </source>
</reference>
<evidence type="ECO:0000256" key="6">
    <source>
        <dbReference type="ARBA" id="ARBA00022889"/>
    </source>
</evidence>
<feature type="region of interest" description="Disordered" evidence="13">
    <location>
        <begin position="36"/>
        <end position="136"/>
    </location>
</feature>
<feature type="compositionally biased region" description="Acidic residues" evidence="13">
    <location>
        <begin position="70"/>
        <end position="82"/>
    </location>
</feature>
<evidence type="ECO:0000256" key="5">
    <source>
        <dbReference type="ARBA" id="ARBA00022729"/>
    </source>
</evidence>
<evidence type="ECO:0000256" key="8">
    <source>
        <dbReference type="ARBA" id="ARBA00022989"/>
    </source>
</evidence>
<feature type="compositionally biased region" description="Low complexity" evidence="13">
    <location>
        <begin position="50"/>
        <end position="64"/>
    </location>
</feature>
<evidence type="ECO:0000256" key="1">
    <source>
        <dbReference type="ARBA" id="ARBA00004282"/>
    </source>
</evidence>
<dbReference type="GO" id="GO:0005886">
    <property type="term" value="C:plasma membrane"/>
    <property type="evidence" value="ECO:0007669"/>
    <property type="project" value="UniProtKB-SubCell"/>
</dbReference>
<dbReference type="InterPro" id="IPR022078">
    <property type="entry name" value="CD99L2"/>
</dbReference>
<dbReference type="AlphaFoldDB" id="A0AAA9TEL0"/>
<keyword evidence="3" id="KW-1003">Cell membrane</keyword>
<evidence type="ECO:0000256" key="3">
    <source>
        <dbReference type="ARBA" id="ARBA00022475"/>
    </source>
</evidence>
<evidence type="ECO:0000256" key="11">
    <source>
        <dbReference type="ARBA" id="ARBA00040427"/>
    </source>
</evidence>
<dbReference type="GO" id="GO:0070161">
    <property type="term" value="C:anchoring junction"/>
    <property type="evidence" value="ECO:0007669"/>
    <property type="project" value="UniProtKB-SubCell"/>
</dbReference>
<evidence type="ECO:0000256" key="9">
    <source>
        <dbReference type="ARBA" id="ARBA00023136"/>
    </source>
</evidence>
<proteinExistence type="inferred from homology"/>
<name>A0AAA9TEL0_BOVIN</name>
<keyword evidence="6" id="KW-0130">Cell adhesion</keyword>
<dbReference type="GO" id="GO:0007155">
    <property type="term" value="P:cell adhesion"/>
    <property type="evidence" value="ECO:0007669"/>
    <property type="project" value="UniProtKB-KW"/>
</dbReference>
<keyword evidence="7" id="KW-0965">Cell junction</keyword>
<comment type="function">
    <text evidence="12">Plays a role in a late step of leukocyte extravasation helping cells to overcome the endothelial basement membrane. Acts at the same site as, but independently of, PECAM1. Homophilic adhesion molecule, but these interactions may not be required for cell aggregation.</text>
</comment>